<dbReference type="Proteomes" id="UP000502996">
    <property type="component" value="Chromosome"/>
</dbReference>
<dbReference type="KEGG" id="nano:G5V58_12125"/>
<reference evidence="3 4" key="1">
    <citation type="submission" date="2020-02" db="EMBL/GenBank/DDBJ databases">
        <title>Full genome sequence of Nocardioides sp. R-3366.</title>
        <authorList>
            <person name="Im W.-T."/>
        </authorList>
    </citation>
    <scope>NUCLEOTIDE SEQUENCE [LARGE SCALE GENOMIC DNA]</scope>
    <source>
        <strain evidence="3 4">R-3366</strain>
    </source>
</reference>
<sequence>MKANARRTTLTASGGTGPGGVLGTARVGVDPASLLPSLQPGDVAVLDHADLDRQTATALVDAGVVAVVNAQRMGSGRYASLGPEVLAEAALPVVDQIGAEGLSNILDAQQVRVHQGVVYAVRPDGGVDELAVGRDVDLDLVHRDTERAQSAARGPVDLLAPDPGEALEQEWRLLLQGQGLPHVRTALRDRPVVVVARADHADLQAVASFVREQAPVVVAVGRAADDLIGLTWAPDIVLVTAGDPDTVPSGDALRVATDVVLMTPPGSGLDEQATIETVATNAPLLVDSTASAEDVALLLAEHHGASVVVGVGLHARLEDYLDRPGEAPTSGFVTRLKLGERLVTPTAVRALYSGRPGSGQLAFVVVAGLLALLAAIAVTPVGRDWVQSVVDQLQGLT</sequence>
<dbReference type="GO" id="GO:0016301">
    <property type="term" value="F:kinase activity"/>
    <property type="evidence" value="ECO:0007669"/>
    <property type="project" value="UniProtKB-KW"/>
</dbReference>
<proteinExistence type="predicted"/>
<evidence type="ECO:0000259" key="2">
    <source>
        <dbReference type="Pfam" id="PF12555"/>
    </source>
</evidence>
<evidence type="ECO:0000313" key="4">
    <source>
        <dbReference type="Proteomes" id="UP000502996"/>
    </source>
</evidence>
<gene>
    <name evidence="3" type="ORF">G5V58_12125</name>
</gene>
<organism evidence="3 4">
    <name type="scientific">Nocardioides anomalus</name>
    <dbReference type="NCBI Taxonomy" id="2712223"/>
    <lineage>
        <taxon>Bacteria</taxon>
        <taxon>Bacillati</taxon>
        <taxon>Actinomycetota</taxon>
        <taxon>Actinomycetes</taxon>
        <taxon>Propionibacteriales</taxon>
        <taxon>Nocardioidaceae</taxon>
        <taxon>Nocardioides</taxon>
    </lineage>
</organism>
<keyword evidence="1" id="KW-0472">Membrane</keyword>
<dbReference type="InterPro" id="IPR047795">
    <property type="entry name" value="Put_SteA-like"/>
</dbReference>
<dbReference type="AlphaFoldDB" id="A0A6G6WDU2"/>
<keyword evidence="1" id="KW-1133">Transmembrane helix</keyword>
<name>A0A6G6WDU2_9ACTN</name>
<dbReference type="RefSeq" id="WP_165232889.1">
    <property type="nucleotide sequence ID" value="NZ_CP049257.1"/>
</dbReference>
<evidence type="ECO:0000256" key="1">
    <source>
        <dbReference type="SAM" id="Phobius"/>
    </source>
</evidence>
<keyword evidence="4" id="KW-1185">Reference proteome</keyword>
<feature type="transmembrane region" description="Helical" evidence="1">
    <location>
        <begin position="361"/>
        <end position="381"/>
    </location>
</feature>
<keyword evidence="3" id="KW-0808">Transferase</keyword>
<protein>
    <submittedName>
        <fullName evidence="3">Thiamine pyrophosphokinase</fullName>
    </submittedName>
</protein>
<keyword evidence="1" id="KW-0812">Transmembrane</keyword>
<dbReference type="EMBL" id="CP049257">
    <property type="protein sequence ID" value="QIG43412.1"/>
    <property type="molecule type" value="Genomic_DNA"/>
</dbReference>
<dbReference type="InterPro" id="IPR022215">
    <property type="entry name" value="SteA-like_C"/>
</dbReference>
<accession>A0A6G6WDU2</accession>
<dbReference type="Pfam" id="PF12555">
    <property type="entry name" value="SteA-like_C"/>
    <property type="match status" value="1"/>
</dbReference>
<feature type="domain" description="SteA-like C-terminal" evidence="2">
    <location>
        <begin position="347"/>
        <end position="396"/>
    </location>
</feature>
<evidence type="ECO:0000313" key="3">
    <source>
        <dbReference type="EMBL" id="QIG43412.1"/>
    </source>
</evidence>
<dbReference type="NCBIfam" id="NF040608">
    <property type="entry name" value="division_SteA"/>
    <property type="match status" value="1"/>
</dbReference>
<keyword evidence="3" id="KW-0418">Kinase</keyword>